<dbReference type="Gene3D" id="3.40.50.720">
    <property type="entry name" value="NAD(P)-binding Rossmann-like Domain"/>
    <property type="match status" value="2"/>
</dbReference>
<organism evidence="4 5">
    <name type="scientific">Acer saccharum</name>
    <name type="common">Sugar maple</name>
    <dbReference type="NCBI Taxonomy" id="4024"/>
    <lineage>
        <taxon>Eukaryota</taxon>
        <taxon>Viridiplantae</taxon>
        <taxon>Streptophyta</taxon>
        <taxon>Embryophyta</taxon>
        <taxon>Tracheophyta</taxon>
        <taxon>Spermatophyta</taxon>
        <taxon>Magnoliopsida</taxon>
        <taxon>eudicotyledons</taxon>
        <taxon>Gunneridae</taxon>
        <taxon>Pentapetalae</taxon>
        <taxon>rosids</taxon>
        <taxon>malvids</taxon>
        <taxon>Sapindales</taxon>
        <taxon>Sapindaceae</taxon>
        <taxon>Hippocastanoideae</taxon>
        <taxon>Acereae</taxon>
        <taxon>Acer</taxon>
    </lineage>
</organism>
<evidence type="ECO:0000313" key="5">
    <source>
        <dbReference type="Proteomes" id="UP001168877"/>
    </source>
</evidence>
<gene>
    <name evidence="4" type="ORF">LWI29_035901</name>
</gene>
<evidence type="ECO:0000256" key="1">
    <source>
        <dbReference type="ARBA" id="ARBA00006484"/>
    </source>
</evidence>
<dbReference type="CDD" id="cd05324">
    <property type="entry name" value="carb_red_PTCR-like_SDR_c"/>
    <property type="match status" value="1"/>
</dbReference>
<dbReference type="SUPFAM" id="SSF51735">
    <property type="entry name" value="NAD(P)-binding Rossmann-fold domains"/>
    <property type="match status" value="2"/>
</dbReference>
<name>A0AA39S1Y2_ACESA</name>
<dbReference type="PRINTS" id="PR00080">
    <property type="entry name" value="SDRFAMILY"/>
</dbReference>
<dbReference type="Pfam" id="PF00106">
    <property type="entry name" value="adh_short"/>
    <property type="match status" value="3"/>
</dbReference>
<evidence type="ECO:0000256" key="3">
    <source>
        <dbReference type="ARBA" id="ARBA00023002"/>
    </source>
</evidence>
<reference evidence="4" key="2">
    <citation type="submission" date="2023-06" db="EMBL/GenBank/DDBJ databases">
        <authorList>
            <person name="Swenson N.G."/>
            <person name="Wegrzyn J.L."/>
            <person name="Mcevoy S.L."/>
        </authorList>
    </citation>
    <scope>NUCLEOTIDE SEQUENCE</scope>
    <source>
        <strain evidence="4">NS2018</strain>
        <tissue evidence="4">Leaf</tissue>
    </source>
</reference>
<dbReference type="InterPro" id="IPR036291">
    <property type="entry name" value="NAD(P)-bd_dom_sf"/>
</dbReference>
<evidence type="ECO:0000313" key="4">
    <source>
        <dbReference type="EMBL" id="KAK0583339.1"/>
    </source>
</evidence>
<dbReference type="PRINTS" id="PR00081">
    <property type="entry name" value="GDHRDH"/>
</dbReference>
<keyword evidence="3" id="KW-0560">Oxidoreductase</keyword>
<dbReference type="PANTHER" id="PTHR43490">
    <property type="entry name" value="(+)-NEOMENTHOL DEHYDROGENASE"/>
    <property type="match status" value="1"/>
</dbReference>
<proteinExistence type="inferred from homology"/>
<dbReference type="GO" id="GO:0016616">
    <property type="term" value="F:oxidoreductase activity, acting on the CH-OH group of donors, NAD or NADP as acceptor"/>
    <property type="evidence" value="ECO:0007669"/>
    <property type="project" value="InterPro"/>
</dbReference>
<keyword evidence="2" id="KW-0521">NADP</keyword>
<dbReference type="InterPro" id="IPR002347">
    <property type="entry name" value="SDR_fam"/>
</dbReference>
<reference evidence="4" key="1">
    <citation type="journal article" date="2022" name="Plant J.">
        <title>Strategies of tolerance reflected in two North American maple genomes.</title>
        <authorList>
            <person name="McEvoy S.L."/>
            <person name="Sezen U.U."/>
            <person name="Trouern-Trend A."/>
            <person name="McMahon S.M."/>
            <person name="Schaberg P.G."/>
            <person name="Yang J."/>
            <person name="Wegrzyn J.L."/>
            <person name="Swenson N.G."/>
        </authorList>
    </citation>
    <scope>NUCLEOTIDE SEQUENCE</scope>
    <source>
        <strain evidence="4">NS2018</strain>
    </source>
</reference>
<dbReference type="AlphaFoldDB" id="A0AA39S1Y2"/>
<keyword evidence="5" id="KW-1185">Reference proteome</keyword>
<accession>A0AA39S1Y2</accession>
<dbReference type="EMBL" id="JAUESC010000384">
    <property type="protein sequence ID" value="KAK0583339.1"/>
    <property type="molecule type" value="Genomic_DNA"/>
</dbReference>
<comment type="caution">
    <text evidence="4">The sequence shown here is derived from an EMBL/GenBank/DDBJ whole genome shotgun (WGS) entry which is preliminary data.</text>
</comment>
<sequence length="578" mass="62699">MAEASNFLASKRYAVVTGGNKGIGFEICKQLALKEITVVLTARDAKRGLDSVEKLIKECGFSSDILVFHQLDVTDSASVASLADFIKTKFGKLDILVNNAGILGAMGNADAFVRAVQITGDWPEGEHVNWKELVTQTFETAEECLNTNYYGAKRMVEALAPLLQLSDSARIVNISSFLGLLERIPNEKVKGALSNVESLTEEQIDEILNKLLKDVKEGSEEKEGWPSYLSAYSLSKAAMNAYTRILAKKNPTFLVNCVCPGFVKTDMNCNAGPLTVAQGADGPVKYAVVTGSNKGIGFETVRQLASNGIMVVLTSRDEKRGLEAVEKLKADGLSDTVVFHQLDVADPASVASLVDFIRNQFGKLDILVNNAGIGGLTLDSDAFTKFTQLAGGGFPLGEDAWSEIAIPTVEGTEECLNINYHGAKRMVDGLLPLLQLSDSAKIVNVSSFLGSLKHIPNEGVREVLNNIESLTEEKVDELLNKFSKDFKEGLLEKEGWPTYISAYILSKACLNAYTRILAKKYPNFMINSVCPGFVKTDITCNNGLFTAIEGAQNPVRLALLPHGGPSGCFFNQREMSCF</sequence>
<evidence type="ECO:0000256" key="2">
    <source>
        <dbReference type="ARBA" id="ARBA00022857"/>
    </source>
</evidence>
<dbReference type="Proteomes" id="UP001168877">
    <property type="component" value="Unassembled WGS sequence"/>
</dbReference>
<dbReference type="InterPro" id="IPR045313">
    <property type="entry name" value="CBR1-like"/>
</dbReference>
<dbReference type="FunFam" id="3.40.50.720:FF:000312">
    <property type="entry name" value="(+)-neomenthol dehydrogenase"/>
    <property type="match status" value="1"/>
</dbReference>
<protein>
    <submittedName>
        <fullName evidence="4">Uncharacterized protein</fullName>
    </submittedName>
</protein>
<dbReference type="PANTHER" id="PTHR43490:SF119">
    <property type="entry name" value="SHORT-CHAIN DEHYDROGENASE_REDUCTASE"/>
    <property type="match status" value="1"/>
</dbReference>
<dbReference type="GO" id="GO:0016020">
    <property type="term" value="C:membrane"/>
    <property type="evidence" value="ECO:0007669"/>
    <property type="project" value="TreeGrafter"/>
</dbReference>
<comment type="similarity">
    <text evidence="1">Belongs to the short-chain dehydrogenases/reductases (SDR) family.</text>
</comment>